<dbReference type="InterPro" id="IPR036236">
    <property type="entry name" value="Znf_C2H2_sf"/>
</dbReference>
<feature type="compositionally biased region" description="Basic and acidic residues" evidence="13">
    <location>
        <begin position="428"/>
        <end position="441"/>
    </location>
</feature>
<feature type="compositionally biased region" description="Basic and acidic residues" evidence="13">
    <location>
        <begin position="1205"/>
        <end position="1218"/>
    </location>
</feature>
<evidence type="ECO:0000256" key="9">
    <source>
        <dbReference type="ARBA" id="ARBA00023125"/>
    </source>
</evidence>
<feature type="domain" description="C2H2-type" evidence="14">
    <location>
        <begin position="757"/>
        <end position="784"/>
    </location>
</feature>
<evidence type="ECO:0000256" key="4">
    <source>
        <dbReference type="ARBA" id="ARBA00022723"/>
    </source>
</evidence>
<dbReference type="PROSITE" id="PS00028">
    <property type="entry name" value="ZINC_FINGER_C2H2_1"/>
    <property type="match status" value="7"/>
</dbReference>
<feature type="compositionally biased region" description="Gly residues" evidence="13">
    <location>
        <begin position="88"/>
        <end position="103"/>
    </location>
</feature>
<evidence type="ECO:0000259" key="14">
    <source>
        <dbReference type="PROSITE" id="PS50157"/>
    </source>
</evidence>
<dbReference type="FunFam" id="3.30.160.60:FF:002678">
    <property type="entry name" value="Zinc finger protein 687"/>
    <property type="match status" value="1"/>
</dbReference>
<dbReference type="Pfam" id="PF00096">
    <property type="entry name" value="zf-C2H2"/>
    <property type="match status" value="2"/>
</dbReference>
<dbReference type="FunFam" id="3.30.160.60:FF:002443">
    <property type="entry name" value="Zinc finger protein 687"/>
    <property type="match status" value="1"/>
</dbReference>
<feature type="region of interest" description="Disordered" evidence="13">
    <location>
        <begin position="1198"/>
        <end position="1224"/>
    </location>
</feature>
<dbReference type="InterPro" id="IPR045914">
    <property type="entry name" value="Zn532-like"/>
</dbReference>
<feature type="domain" description="C2H2-type" evidence="14">
    <location>
        <begin position="599"/>
        <end position="617"/>
    </location>
</feature>
<dbReference type="AlphaFoldDB" id="A0A7L0JED2"/>
<accession>A0A7L0JED2</accession>
<name>A0A7L0JED2_PIPCL</name>
<dbReference type="Pfam" id="PF25412">
    <property type="entry name" value="zf-C2H2_ZNF592"/>
    <property type="match status" value="1"/>
</dbReference>
<evidence type="ECO:0000256" key="13">
    <source>
        <dbReference type="SAM" id="MobiDB-lite"/>
    </source>
</evidence>
<dbReference type="PANTHER" id="PTHR47222">
    <property type="entry name" value="ZINC FINGER PROTEIN 532-RELATED"/>
    <property type="match status" value="1"/>
</dbReference>
<feature type="domain" description="C2H2-type" evidence="14">
    <location>
        <begin position="1177"/>
        <end position="1205"/>
    </location>
</feature>
<evidence type="ECO:0000256" key="5">
    <source>
        <dbReference type="ARBA" id="ARBA00022737"/>
    </source>
</evidence>
<feature type="domain" description="C2H2-type" evidence="14">
    <location>
        <begin position="879"/>
        <end position="906"/>
    </location>
</feature>
<keyword evidence="7" id="KW-0862">Zinc</keyword>
<organism evidence="15 16">
    <name type="scientific">Piprites chloris</name>
    <name type="common">Wing-barred manakin</name>
    <dbReference type="NCBI Taxonomy" id="114369"/>
    <lineage>
        <taxon>Eukaryota</taxon>
        <taxon>Metazoa</taxon>
        <taxon>Chordata</taxon>
        <taxon>Craniata</taxon>
        <taxon>Vertebrata</taxon>
        <taxon>Euteleostomi</taxon>
        <taxon>Archelosauria</taxon>
        <taxon>Archosauria</taxon>
        <taxon>Dinosauria</taxon>
        <taxon>Saurischia</taxon>
        <taxon>Theropoda</taxon>
        <taxon>Coelurosauria</taxon>
        <taxon>Aves</taxon>
        <taxon>Neognathae</taxon>
        <taxon>Neoaves</taxon>
        <taxon>Telluraves</taxon>
        <taxon>Australaves</taxon>
        <taxon>Passeriformes</taxon>
        <taxon>Pipridae</taxon>
        <taxon>Piprites</taxon>
    </lineage>
</organism>
<dbReference type="FunFam" id="3.30.160.60:FF:001571">
    <property type="entry name" value="Zinc finger protein 687"/>
    <property type="match status" value="1"/>
</dbReference>
<feature type="region of interest" description="Disordered" evidence="13">
    <location>
        <begin position="949"/>
        <end position="1001"/>
    </location>
</feature>
<dbReference type="EMBL" id="VXAH01000660">
    <property type="protein sequence ID" value="NXK42971.1"/>
    <property type="molecule type" value="Genomic_DNA"/>
</dbReference>
<feature type="region of interest" description="Disordered" evidence="13">
    <location>
        <begin position="174"/>
        <end position="441"/>
    </location>
</feature>
<feature type="non-terminal residue" evidence="15">
    <location>
        <position position="1"/>
    </location>
</feature>
<dbReference type="PROSITE" id="PS50157">
    <property type="entry name" value="ZINC_FINGER_C2H2_2"/>
    <property type="match status" value="8"/>
</dbReference>
<dbReference type="PANTHER" id="PTHR47222:SF2">
    <property type="entry name" value="ZINC FINGER PROTEIN 687"/>
    <property type="match status" value="1"/>
</dbReference>
<feature type="domain" description="C2H2-type" evidence="14">
    <location>
        <begin position="910"/>
        <end position="938"/>
    </location>
</feature>
<feature type="compositionally biased region" description="Polar residues" evidence="13">
    <location>
        <begin position="385"/>
        <end position="403"/>
    </location>
</feature>
<dbReference type="SMART" id="SM00355">
    <property type="entry name" value="ZnF_C2H2"/>
    <property type="match status" value="15"/>
</dbReference>
<keyword evidence="10" id="KW-0804">Transcription</keyword>
<evidence type="ECO:0000256" key="12">
    <source>
        <dbReference type="PROSITE-ProRule" id="PRU00042"/>
    </source>
</evidence>
<dbReference type="Pfam" id="PF16622">
    <property type="entry name" value="zf-C2H2_11"/>
    <property type="match status" value="1"/>
</dbReference>
<evidence type="ECO:0000256" key="11">
    <source>
        <dbReference type="ARBA" id="ARBA00023242"/>
    </source>
</evidence>
<evidence type="ECO:0000256" key="1">
    <source>
        <dbReference type="ARBA" id="ARBA00003767"/>
    </source>
</evidence>
<feature type="domain" description="C2H2-type" evidence="14">
    <location>
        <begin position="816"/>
        <end position="839"/>
    </location>
</feature>
<evidence type="ECO:0000256" key="2">
    <source>
        <dbReference type="ARBA" id="ARBA00004123"/>
    </source>
</evidence>
<evidence type="ECO:0000313" key="16">
    <source>
        <dbReference type="Proteomes" id="UP000520962"/>
    </source>
</evidence>
<feature type="compositionally biased region" description="Low complexity" evidence="13">
    <location>
        <begin position="185"/>
        <end position="195"/>
    </location>
</feature>
<dbReference type="GO" id="GO:0008270">
    <property type="term" value="F:zinc ion binding"/>
    <property type="evidence" value="ECO:0007669"/>
    <property type="project" value="UniProtKB-KW"/>
</dbReference>
<dbReference type="FunFam" id="3.30.160.60:FF:002453">
    <property type="entry name" value="Zinc finger protein 687"/>
    <property type="match status" value="1"/>
</dbReference>
<keyword evidence="11" id="KW-0539">Nucleus</keyword>
<feature type="region of interest" description="Disordered" evidence="13">
    <location>
        <begin position="80"/>
        <end position="103"/>
    </location>
</feature>
<comment type="similarity">
    <text evidence="3">Belongs to the krueppel C2H2-type zinc-finger protein family.</text>
</comment>
<reference evidence="15 16" key="1">
    <citation type="submission" date="2019-09" db="EMBL/GenBank/DDBJ databases">
        <title>Bird 10,000 Genomes (B10K) Project - Family phase.</title>
        <authorList>
            <person name="Zhang G."/>
        </authorList>
    </citation>
    <scope>NUCLEOTIDE SEQUENCE [LARGE SCALE GENOMIC DNA]</scope>
    <source>
        <strain evidence="15">B10K-DU-007-02</strain>
        <tissue evidence="15">Mixed tissue sample</tissue>
    </source>
</reference>
<evidence type="ECO:0000256" key="6">
    <source>
        <dbReference type="ARBA" id="ARBA00022771"/>
    </source>
</evidence>
<keyword evidence="8" id="KW-0805">Transcription regulation</keyword>
<comment type="caution">
    <text evidence="15">The sequence shown here is derived from an EMBL/GenBank/DDBJ whole genome shotgun (WGS) entry which is preliminary data.</text>
</comment>
<feature type="compositionally biased region" description="Basic and acidic residues" evidence="13">
    <location>
        <begin position="291"/>
        <end position="304"/>
    </location>
</feature>
<keyword evidence="6 12" id="KW-0863">Zinc-finger</keyword>
<feature type="compositionally biased region" description="Pro residues" evidence="13">
    <location>
        <begin position="305"/>
        <end position="321"/>
    </location>
</feature>
<feature type="compositionally biased region" description="Pro residues" evidence="13">
    <location>
        <begin position="207"/>
        <end position="216"/>
    </location>
</feature>
<dbReference type="InterPro" id="IPR057356">
    <property type="entry name" value="Znf-C2H2_ZNF592"/>
</dbReference>
<evidence type="ECO:0000256" key="10">
    <source>
        <dbReference type="ARBA" id="ARBA00023163"/>
    </source>
</evidence>
<proteinExistence type="inferred from homology"/>
<dbReference type="Gene3D" id="3.30.160.60">
    <property type="entry name" value="Classic Zinc Finger"/>
    <property type="match status" value="4"/>
</dbReference>
<feature type="non-terminal residue" evidence="15">
    <location>
        <position position="1267"/>
    </location>
</feature>
<sequence>PTMGDMKTPDFDDLLAAFDIPDIDTNEAIHSGHEEPEPPLKQGPGDAGGPPEHVLPHPDISAVSVIVKNTVCPEQLEALDGRGKEGHGTGGHGVGGHGVGGHGVGGHGVGARLLQNGFGAADVPRSPGARAAEAAAANGECWGKEKGPKALDLFSHFSPDPNEDPTLLDRAPREGKAKEKALAVPSLSPSPTPSLDCKEPLGEGPENLPPAFPQPFEPGLAGGADGAHPMPAIKKEESDSEEVGREPSPKGLAAALGDSPLEHLKSVTVRYSTEDSPIPPWPGSEPALAEAEVKRSPRSPREPFFKPPSPGGHSPRLPPSPKDSLSLKEEQEGLDKSMGSPQSMSSAEEEEDEEEEEEEEEEEGNNNDSPSSSSSRPLKVRIKTIKTSCGSITRTVTRVSSDSEPGPTKGPAEQSSQEPSLEGSAPTQKEDGPLEDSPKDRLELCSPLKATEGPKIVSVQLGNGTKLQGTVLPVSTIQSASSAMLIAASVAQQKSVVLPAKPGKAVAKNIINLVPQSLPRADSRAGAAAGGPKVNGAAVVMVQPQKPLPAVAGTVISRSQSSLVEAFNKILNSKNLLPTYKPNLNPPADASLALPPFGYRCLECGDSFALEKSLARHYDRRSMRIEVTCNHCTKRLVFFNKCSLLLHAREHKDKGLVMQCSHLVMRPIALDQMVGQPDITPLVPVASFPAGRVAQDGPGAANGAQELPVLPLGGGGGPEQGSYSCFRCLECKEQCKDKAGLAAHFQQPGTASSASSTVCSTCPMIMSNRCSFSAHQRMHRSRPPHVCPECGGNFLLANFEAHLKESCLHFSRRVGYRCPSCSVVFGGVNSIKSHIQTSHCEVFHKCPICPMAFKSAPSAHAHVYTQHPGFSNQQSKMIYKCAMCDTVFTHKPLLSAHFDQHLLPQRVSVFKCPDCPLLFAQKRTMLEHLKNTHQPQKAKEDVARKVLLTPKQEPLETPVSKISEESSSSTEEDEPPSSPELRKTKRSRFQRKTGTKSKGSGWTCGVCHSWFPERDEYVSHMKKDHGKSVKKFPCHLCERSFCSAPSLRRHVRVNHEGIKRVYPCRYCTEGKRTFSSRLILEKHIQVRHGIKVTDQMKSQEVVIARFGSSSSQVSGRKRKLSSDDSCSEEPDSTTPPSKTLKGDRKAPLRCRKCGYLASSSSDFQEHIPQHRTDESSHQCRECGLCFTSQVSLNRHRFITHKKKKSTGDVEDPRPRSPREGGSQSVADGKLVCKVCGRGFDSQLNLKTHFRTHGMAFIRARQNNSPEN</sequence>
<evidence type="ECO:0000256" key="7">
    <source>
        <dbReference type="ARBA" id="ARBA00022833"/>
    </source>
</evidence>
<feature type="region of interest" description="Disordered" evidence="13">
    <location>
        <begin position="18"/>
        <end position="57"/>
    </location>
</feature>
<dbReference type="Proteomes" id="UP000520962">
    <property type="component" value="Unassembled WGS sequence"/>
</dbReference>
<feature type="compositionally biased region" description="Basic and acidic residues" evidence="13">
    <location>
        <begin position="325"/>
        <end position="335"/>
    </location>
</feature>
<dbReference type="InterPro" id="IPR013087">
    <property type="entry name" value="Znf_C2H2_type"/>
</dbReference>
<evidence type="ECO:0000256" key="3">
    <source>
        <dbReference type="ARBA" id="ARBA00006991"/>
    </source>
</evidence>
<keyword evidence="5" id="KW-0677">Repeat</keyword>
<protein>
    <submittedName>
        <fullName evidence="15">ZN687 protein</fullName>
    </submittedName>
</protein>
<feature type="domain" description="C2H2-type" evidence="14">
    <location>
        <begin position="1230"/>
        <end position="1252"/>
    </location>
</feature>
<dbReference type="SUPFAM" id="SSF57667">
    <property type="entry name" value="beta-beta-alpha zinc fingers"/>
    <property type="match status" value="4"/>
</dbReference>
<evidence type="ECO:0000313" key="15">
    <source>
        <dbReference type="EMBL" id="NXK42971.1"/>
    </source>
</evidence>
<feature type="domain" description="C2H2-type" evidence="14">
    <location>
        <begin position="1032"/>
        <end position="1060"/>
    </location>
</feature>
<feature type="compositionally biased region" description="Basic and acidic residues" evidence="13">
    <location>
        <begin position="233"/>
        <end position="248"/>
    </location>
</feature>
<feature type="region of interest" description="Disordered" evidence="13">
    <location>
        <begin position="1112"/>
        <end position="1145"/>
    </location>
</feature>
<dbReference type="GO" id="GO:0005634">
    <property type="term" value="C:nucleus"/>
    <property type="evidence" value="ECO:0007669"/>
    <property type="project" value="UniProtKB-SubCell"/>
</dbReference>
<dbReference type="InterPro" id="IPR041697">
    <property type="entry name" value="Znf-C2H2_11"/>
</dbReference>
<comment type="function">
    <text evidence="1">May be involved in transcriptional regulation.</text>
</comment>
<gene>
    <name evidence="15" type="primary">Znf687</name>
    <name evidence="15" type="ORF">PIPCHL_R08837</name>
</gene>
<keyword evidence="9" id="KW-0238">DNA-binding</keyword>
<dbReference type="GO" id="GO:0003677">
    <property type="term" value="F:DNA binding"/>
    <property type="evidence" value="ECO:0007669"/>
    <property type="project" value="UniProtKB-KW"/>
</dbReference>
<evidence type="ECO:0000256" key="8">
    <source>
        <dbReference type="ARBA" id="ARBA00023015"/>
    </source>
</evidence>
<keyword evidence="4" id="KW-0479">Metal-binding</keyword>
<feature type="compositionally biased region" description="Acidic residues" evidence="13">
    <location>
        <begin position="347"/>
        <end position="365"/>
    </location>
</feature>
<keyword evidence="16" id="KW-1185">Reference proteome</keyword>
<comment type="subcellular location">
    <subcellularLocation>
        <location evidence="2">Nucleus</location>
    </subcellularLocation>
</comment>
<feature type="compositionally biased region" description="Basic residues" evidence="13">
    <location>
        <begin position="983"/>
        <end position="995"/>
    </location>
</feature>